<dbReference type="Proteomes" id="UP000194420">
    <property type="component" value="Unassembled WGS sequence"/>
</dbReference>
<evidence type="ECO:0000259" key="2">
    <source>
        <dbReference type="PROSITE" id="PS50213"/>
    </source>
</evidence>
<proteinExistence type="predicted"/>
<keyword evidence="4" id="KW-1185">Reference proteome</keyword>
<evidence type="ECO:0000313" key="3">
    <source>
        <dbReference type="EMBL" id="SMQ69748.1"/>
    </source>
</evidence>
<dbReference type="FunFam" id="2.30.180.10:FF:000032">
    <property type="entry name" value="Fasciclin domain-containing protein, putative"/>
    <property type="match status" value="1"/>
</dbReference>
<reference evidence="4" key="1">
    <citation type="submission" date="2017-04" db="EMBL/GenBank/DDBJ databases">
        <authorList>
            <person name="Varghese N."/>
            <person name="Submissions S."/>
        </authorList>
    </citation>
    <scope>NUCLEOTIDE SEQUENCE [LARGE SCALE GENOMIC DNA]</scope>
</reference>
<dbReference type="SMART" id="SM00554">
    <property type="entry name" value="FAS1"/>
    <property type="match status" value="1"/>
</dbReference>
<organism evidence="3 4">
    <name type="scientific">Altererythrobacter xiamenensis</name>
    <dbReference type="NCBI Taxonomy" id="1316679"/>
    <lineage>
        <taxon>Bacteria</taxon>
        <taxon>Pseudomonadati</taxon>
        <taxon>Pseudomonadota</taxon>
        <taxon>Alphaproteobacteria</taxon>
        <taxon>Sphingomonadales</taxon>
        <taxon>Erythrobacteraceae</taxon>
        <taxon>Altererythrobacter</taxon>
    </lineage>
</organism>
<dbReference type="AlphaFoldDB" id="A0A1Y6F470"/>
<protein>
    <submittedName>
        <fullName evidence="3">Uncaracterized surface protein containing fasciclin (FAS1) repeats</fullName>
    </submittedName>
</protein>
<feature type="signal peptide" evidence="1">
    <location>
        <begin position="1"/>
        <end position="23"/>
    </location>
</feature>
<feature type="chain" id="PRO_5013051559" evidence="1">
    <location>
        <begin position="24"/>
        <end position="192"/>
    </location>
</feature>
<evidence type="ECO:0000313" key="4">
    <source>
        <dbReference type="Proteomes" id="UP000194420"/>
    </source>
</evidence>
<feature type="domain" description="FAS1" evidence="2">
    <location>
        <begin position="45"/>
        <end position="189"/>
    </location>
</feature>
<dbReference type="Gene3D" id="2.30.180.10">
    <property type="entry name" value="FAS1 domain"/>
    <property type="match status" value="1"/>
</dbReference>
<gene>
    <name evidence="3" type="ORF">SAMN06297468_1935</name>
</gene>
<keyword evidence="1" id="KW-0732">Signal</keyword>
<dbReference type="OrthoDB" id="9800666at2"/>
<evidence type="ECO:0000256" key="1">
    <source>
        <dbReference type="SAM" id="SignalP"/>
    </source>
</evidence>
<dbReference type="PROSITE" id="PS50213">
    <property type="entry name" value="FAS1"/>
    <property type="match status" value="1"/>
</dbReference>
<dbReference type="PANTHER" id="PTHR10900:SF77">
    <property type="entry name" value="FI19380P1"/>
    <property type="match status" value="1"/>
</dbReference>
<dbReference type="GO" id="GO:0005615">
    <property type="term" value="C:extracellular space"/>
    <property type="evidence" value="ECO:0007669"/>
    <property type="project" value="TreeGrafter"/>
</dbReference>
<dbReference type="SUPFAM" id="SSF82153">
    <property type="entry name" value="FAS1 domain"/>
    <property type="match status" value="1"/>
</dbReference>
<name>A0A1Y6F470_9SPHN</name>
<dbReference type="PROSITE" id="PS51257">
    <property type="entry name" value="PROKAR_LIPOPROTEIN"/>
    <property type="match status" value="1"/>
</dbReference>
<dbReference type="InterPro" id="IPR000782">
    <property type="entry name" value="FAS1_domain"/>
</dbReference>
<dbReference type="RefSeq" id="WP_086437789.1">
    <property type="nucleotide sequence ID" value="NZ_FXWG01000002.1"/>
</dbReference>
<sequence length="192" mass="19207">MNKLSIALASAASLALVACGDPAEEYPEEDAMAADQMAMDEAATPGTVVEVAQGNPDFSTLVSAVTAAELGATLSGDGPFTVFAPTNAAFEKLPDGTVETLTTENTEQLSSILTYHVVPGNVDAATLTQAITDAGEGGYTIETVGGGTLTANVVDGNVVLTDATGGTATVTSTDVEASNGVIHVIDTVLMPA</sequence>
<dbReference type="InterPro" id="IPR050904">
    <property type="entry name" value="Adhesion/Biosynth-related"/>
</dbReference>
<dbReference type="EMBL" id="FXWG01000002">
    <property type="protein sequence ID" value="SMQ69748.1"/>
    <property type="molecule type" value="Genomic_DNA"/>
</dbReference>
<dbReference type="Pfam" id="PF02469">
    <property type="entry name" value="Fasciclin"/>
    <property type="match status" value="1"/>
</dbReference>
<dbReference type="PANTHER" id="PTHR10900">
    <property type="entry name" value="PERIOSTIN-RELATED"/>
    <property type="match status" value="1"/>
</dbReference>
<dbReference type="InterPro" id="IPR036378">
    <property type="entry name" value="FAS1_dom_sf"/>
</dbReference>
<accession>A0A1Y6F470</accession>